<dbReference type="PANTHER" id="PTHR35391">
    <property type="entry name" value="C2H2-TYPE DOMAIN-CONTAINING PROTEIN-RELATED"/>
    <property type="match status" value="1"/>
</dbReference>
<reference evidence="3" key="1">
    <citation type="journal article" date="2020" name="BMC Genomics">
        <title>Correction to: Identification and distribution of gene clusters required for synthesis of sphingolipid metabolism inhibitors in diverse species of the filamentous fungus Fusarium.</title>
        <authorList>
            <person name="Kim H.S."/>
            <person name="Lohmar J.M."/>
            <person name="Busman M."/>
            <person name="Brown D.W."/>
            <person name="Naumann T.A."/>
            <person name="Divon H.H."/>
            <person name="Lysoe E."/>
            <person name="Uhlig S."/>
            <person name="Proctor R.H."/>
        </authorList>
    </citation>
    <scope>NUCLEOTIDE SEQUENCE</scope>
    <source>
        <strain evidence="3">NRRL 22465</strain>
    </source>
</reference>
<dbReference type="Proteomes" id="UP000635477">
    <property type="component" value="Unassembled WGS sequence"/>
</dbReference>
<dbReference type="OrthoDB" id="3559580at2759"/>
<feature type="region of interest" description="Disordered" evidence="1">
    <location>
        <begin position="233"/>
        <end position="265"/>
    </location>
</feature>
<dbReference type="InterPro" id="IPR046497">
    <property type="entry name" value="DUF6590"/>
</dbReference>
<keyword evidence="4" id="KW-1185">Reference proteome</keyword>
<feature type="compositionally biased region" description="Basic residues" evidence="1">
    <location>
        <begin position="95"/>
        <end position="120"/>
    </location>
</feature>
<feature type="compositionally biased region" description="Polar residues" evidence="1">
    <location>
        <begin position="52"/>
        <end position="73"/>
    </location>
</feature>
<accession>A0A8H4URS5</accession>
<dbReference type="AlphaFoldDB" id="A0A8H4URS5"/>
<feature type="compositionally biased region" description="Polar residues" evidence="1">
    <location>
        <begin position="32"/>
        <end position="43"/>
    </location>
</feature>
<comment type="caution">
    <text evidence="3">The sequence shown here is derived from an EMBL/GenBank/DDBJ whole genome shotgun (WGS) entry which is preliminary data.</text>
</comment>
<organism evidence="3 4">
    <name type="scientific">Fusarium zealandicum</name>
    <dbReference type="NCBI Taxonomy" id="1053134"/>
    <lineage>
        <taxon>Eukaryota</taxon>
        <taxon>Fungi</taxon>
        <taxon>Dikarya</taxon>
        <taxon>Ascomycota</taxon>
        <taxon>Pezizomycotina</taxon>
        <taxon>Sordariomycetes</taxon>
        <taxon>Hypocreomycetidae</taxon>
        <taxon>Hypocreales</taxon>
        <taxon>Nectriaceae</taxon>
        <taxon>Fusarium</taxon>
        <taxon>Fusarium staphyleae species complex</taxon>
    </lineage>
</organism>
<evidence type="ECO:0000256" key="1">
    <source>
        <dbReference type="SAM" id="MobiDB-lite"/>
    </source>
</evidence>
<sequence length="443" mass="49620">MYQTSSPQWSEWTQWFLHQDYQQYYRQRQDENGNVDTQWQSELESAPDNHTPRASTVDNLAETLYNTGLQDNEPNPGEETIGEEYQVTGGSTSKGKSRSSNKPHRSSKSKSKSKSSRKGKDRAEEDGEDETERGSEAGSAYRRGSNATHQGSRTDTDPTTGQWYPYPQSSRQDPATGHYIAEGEPAEEDEAAFQTAIEQSRGYNQGQYYAGESSQPAYGSFPVTVHPCMSQDIDATNTGTMEPEEDEGPPTPRNNDYISGTGGETEQLDPRYRIAHSNTFQPGEALLWPEPAGGGGGAPTVSERKVYQDQYGGEIYVNFRRFIVVANDLGHCTCVPIFTYGKKGCKKNGVKAEKHGIVCEVKQRPSLLSGEPDLGFSPIRVEIYEHGERISKESRVNYSKLITVEHNVKVLFVGRVAPNDWETVYDAVNACWHNKIRHRKKHR</sequence>
<name>A0A8H4URS5_9HYPO</name>
<evidence type="ECO:0000259" key="2">
    <source>
        <dbReference type="Pfam" id="PF20233"/>
    </source>
</evidence>
<evidence type="ECO:0000313" key="4">
    <source>
        <dbReference type="Proteomes" id="UP000635477"/>
    </source>
</evidence>
<dbReference type="Pfam" id="PF20233">
    <property type="entry name" value="DUF6590"/>
    <property type="match status" value="1"/>
</dbReference>
<feature type="compositionally biased region" description="Polar residues" evidence="1">
    <location>
        <begin position="145"/>
        <end position="173"/>
    </location>
</feature>
<gene>
    <name evidence="3" type="ORF">FZEAL_2292</name>
</gene>
<protein>
    <recommendedName>
        <fullName evidence="2">DUF6590 domain-containing protein</fullName>
    </recommendedName>
</protein>
<evidence type="ECO:0000313" key="3">
    <source>
        <dbReference type="EMBL" id="KAF4982042.1"/>
    </source>
</evidence>
<feature type="region of interest" description="Disordered" evidence="1">
    <location>
        <begin position="29"/>
        <end position="195"/>
    </location>
</feature>
<proteinExistence type="predicted"/>
<feature type="domain" description="DUF6590" evidence="2">
    <location>
        <begin position="278"/>
        <end position="424"/>
    </location>
</feature>
<reference evidence="3" key="2">
    <citation type="submission" date="2020-05" db="EMBL/GenBank/DDBJ databases">
        <authorList>
            <person name="Kim H.-S."/>
            <person name="Proctor R.H."/>
            <person name="Brown D.W."/>
        </authorList>
    </citation>
    <scope>NUCLEOTIDE SEQUENCE</scope>
    <source>
        <strain evidence="3">NRRL 22465</strain>
    </source>
</reference>
<dbReference type="PANTHER" id="PTHR35391:SF5">
    <property type="entry name" value="DUF6590 DOMAIN-CONTAINING PROTEIN"/>
    <property type="match status" value="1"/>
</dbReference>
<dbReference type="EMBL" id="JABEYC010000137">
    <property type="protein sequence ID" value="KAF4982042.1"/>
    <property type="molecule type" value="Genomic_DNA"/>
</dbReference>